<keyword evidence="7" id="KW-0479">Metal-binding</keyword>
<dbReference type="EC" id="3.2.2.31" evidence="4 14"/>
<evidence type="ECO:0000256" key="6">
    <source>
        <dbReference type="ARBA" id="ARBA00022485"/>
    </source>
</evidence>
<evidence type="ECO:0000256" key="13">
    <source>
        <dbReference type="ARBA" id="ARBA00023295"/>
    </source>
</evidence>
<dbReference type="KEGG" id="htr:EPV75_00865"/>
<dbReference type="GO" id="GO:0006298">
    <property type="term" value="P:mismatch repair"/>
    <property type="evidence" value="ECO:0007669"/>
    <property type="project" value="TreeGrafter"/>
</dbReference>
<organism evidence="16 17">
    <name type="scientific">Hydrogenovibrio thermophilus</name>
    <dbReference type="NCBI Taxonomy" id="265883"/>
    <lineage>
        <taxon>Bacteria</taxon>
        <taxon>Pseudomonadati</taxon>
        <taxon>Pseudomonadota</taxon>
        <taxon>Gammaproteobacteria</taxon>
        <taxon>Thiotrichales</taxon>
        <taxon>Piscirickettsiaceae</taxon>
        <taxon>Hydrogenovibrio</taxon>
    </lineage>
</organism>
<dbReference type="CDD" id="cd03431">
    <property type="entry name" value="NUDIX_DNA_Glycosylase_C-MutY"/>
    <property type="match status" value="1"/>
</dbReference>
<dbReference type="Gene3D" id="1.10.1670.10">
    <property type="entry name" value="Helix-hairpin-Helix base-excision DNA repair enzymes (C-terminal)"/>
    <property type="match status" value="1"/>
</dbReference>
<evidence type="ECO:0000259" key="15">
    <source>
        <dbReference type="SMART" id="SM00478"/>
    </source>
</evidence>
<dbReference type="Gene3D" id="1.10.340.30">
    <property type="entry name" value="Hypothetical protein, domain 2"/>
    <property type="match status" value="1"/>
</dbReference>
<dbReference type="SMART" id="SM00525">
    <property type="entry name" value="FES"/>
    <property type="match status" value="1"/>
</dbReference>
<sequence length="352" mass="39533">MTEPCFSQALLDWFDVSGRHDLPWQQDKTPYRVWVSEIMLQQTQVQTVIPYYERFMTSFPTVEALAQSTEEAVLAHWSGLGYYARGRNLLKAAKVVVDELDGAFPSDLEGMMALPGIGRSTAGAILSIACGQRHPILDGNVKRVLCRYDAVESWSGEKQTEAKLWLRAEALTPEARFEDYTQAIMDLGATLCTRSKPKCDECPVSENCQAWQQGRVTEFPYSKPKTKKPTREVAMLLFRKPSGDILLEKRPANGIWGGLWSLPESPEPAVQNLIKNKVETVCEGAGDLVKWPLLKHTFSHYHLMIQPILVDRVRSTDLEGEWLPVAEALTRGVPAPIRKLIKQLESHNGENG</sequence>
<keyword evidence="10 14" id="KW-0408">Iron</keyword>
<dbReference type="InterPro" id="IPR044298">
    <property type="entry name" value="MIG/MutY"/>
</dbReference>
<name>A0A451G4D1_9GAMM</name>
<evidence type="ECO:0000256" key="4">
    <source>
        <dbReference type="ARBA" id="ARBA00012045"/>
    </source>
</evidence>
<dbReference type="SUPFAM" id="SSF55811">
    <property type="entry name" value="Nudix"/>
    <property type="match status" value="1"/>
</dbReference>
<dbReference type="Pfam" id="PF00730">
    <property type="entry name" value="HhH-GPD"/>
    <property type="match status" value="1"/>
</dbReference>
<evidence type="ECO:0000256" key="9">
    <source>
        <dbReference type="ARBA" id="ARBA00022801"/>
    </source>
</evidence>
<dbReference type="GO" id="GO:0046872">
    <property type="term" value="F:metal ion binding"/>
    <property type="evidence" value="ECO:0007669"/>
    <property type="project" value="UniProtKB-UniRule"/>
</dbReference>
<evidence type="ECO:0000313" key="16">
    <source>
        <dbReference type="EMBL" id="QAB14325.1"/>
    </source>
</evidence>
<dbReference type="GO" id="GO:0006284">
    <property type="term" value="P:base-excision repair"/>
    <property type="evidence" value="ECO:0007669"/>
    <property type="project" value="UniProtKB-UniRule"/>
</dbReference>
<dbReference type="PANTHER" id="PTHR42944">
    <property type="entry name" value="ADENINE DNA GLYCOSYLASE"/>
    <property type="match status" value="1"/>
</dbReference>
<accession>A0A451G4D1</accession>
<dbReference type="GO" id="GO:0051539">
    <property type="term" value="F:4 iron, 4 sulfur cluster binding"/>
    <property type="evidence" value="ECO:0007669"/>
    <property type="project" value="UniProtKB-UniRule"/>
</dbReference>
<dbReference type="InterPro" id="IPR015797">
    <property type="entry name" value="NUDIX_hydrolase-like_dom_sf"/>
</dbReference>
<dbReference type="FunFam" id="1.10.340.30:FF:000002">
    <property type="entry name" value="Adenine DNA glycosylase"/>
    <property type="match status" value="1"/>
</dbReference>
<dbReference type="GO" id="GO:0000701">
    <property type="term" value="F:purine-specific mismatch base pair DNA N-glycosylase activity"/>
    <property type="evidence" value="ECO:0007669"/>
    <property type="project" value="UniProtKB-EC"/>
</dbReference>
<dbReference type="PROSITE" id="PS01155">
    <property type="entry name" value="ENDONUCLEASE_III_2"/>
    <property type="match status" value="1"/>
</dbReference>
<dbReference type="Pfam" id="PF14815">
    <property type="entry name" value="NUDIX_4"/>
    <property type="match status" value="1"/>
</dbReference>
<evidence type="ECO:0000256" key="12">
    <source>
        <dbReference type="ARBA" id="ARBA00023204"/>
    </source>
</evidence>
<dbReference type="Pfam" id="PF10576">
    <property type="entry name" value="EndIII_4Fe-2S"/>
    <property type="match status" value="1"/>
</dbReference>
<evidence type="ECO:0000256" key="7">
    <source>
        <dbReference type="ARBA" id="ARBA00022723"/>
    </source>
</evidence>
<keyword evidence="8 14" id="KW-0227">DNA damage</keyword>
<dbReference type="InterPro" id="IPR003265">
    <property type="entry name" value="HhH-GPD_domain"/>
</dbReference>
<reference evidence="16 17" key="1">
    <citation type="journal article" date="2018" name="Environ. Microbiol.">
        <title>Genomes of ubiquitous marine and hypersaline Hydrogenovibrio, Thiomicrorhabdus and Thiomicrospira spp. encode a diversity of mechanisms to sustain chemolithoautotrophy in heterogeneous environments.</title>
        <authorList>
            <person name="Scott K.M."/>
            <person name="Williams J."/>
            <person name="Porter C.M.B."/>
            <person name="Russel S."/>
            <person name="Harmer T.L."/>
            <person name="Paul J.H."/>
            <person name="Antonen K.M."/>
            <person name="Bridges M.K."/>
            <person name="Camper G.J."/>
            <person name="Campla C.K."/>
            <person name="Casella L.G."/>
            <person name="Chase E."/>
            <person name="Conrad J.W."/>
            <person name="Cruz M.C."/>
            <person name="Dunlap D.S."/>
            <person name="Duran L."/>
            <person name="Fahsbender E.M."/>
            <person name="Goldsmith D.B."/>
            <person name="Keeley R.F."/>
            <person name="Kondoff M.R."/>
            <person name="Kussy B.I."/>
            <person name="Lane M.K."/>
            <person name="Lawler S."/>
            <person name="Leigh B.A."/>
            <person name="Lewis C."/>
            <person name="Lostal L.M."/>
            <person name="Marking D."/>
            <person name="Mancera P.A."/>
            <person name="McClenthan E.C."/>
            <person name="McIntyre E.A."/>
            <person name="Mine J.A."/>
            <person name="Modi S."/>
            <person name="Moore B.D."/>
            <person name="Morgan W.A."/>
            <person name="Nelson K.M."/>
            <person name="Nguyen K.N."/>
            <person name="Ogburn N."/>
            <person name="Parrino D.G."/>
            <person name="Pedapudi A.D."/>
            <person name="Pelham R.P."/>
            <person name="Preece A.M."/>
            <person name="Rampersad E.A."/>
            <person name="Richardson J.C."/>
            <person name="Rodgers C.M."/>
            <person name="Schaffer B.L."/>
            <person name="Sheridan N.E."/>
            <person name="Solone M.R."/>
            <person name="Staley Z.R."/>
            <person name="Tabuchi M."/>
            <person name="Waide R.J."/>
            <person name="Wanjugi P.W."/>
            <person name="Young S."/>
            <person name="Clum A."/>
            <person name="Daum C."/>
            <person name="Huntemann M."/>
            <person name="Ivanova N."/>
            <person name="Kyrpides N."/>
            <person name="Mikhailova N."/>
            <person name="Palaniappan K."/>
            <person name="Pillay M."/>
            <person name="Reddy T.B.K."/>
            <person name="Shapiro N."/>
            <person name="Stamatis D."/>
            <person name="Varghese N."/>
            <person name="Woyke T."/>
            <person name="Boden R."/>
            <person name="Freyermuth S.K."/>
            <person name="Kerfeld C.A."/>
        </authorList>
    </citation>
    <scope>NUCLEOTIDE SEQUENCE [LARGE SCALE GENOMIC DNA]</scope>
    <source>
        <strain evidence="16 17">JR-2</strain>
    </source>
</reference>
<keyword evidence="11" id="KW-0411">Iron-sulfur</keyword>
<dbReference type="Proteomes" id="UP000285478">
    <property type="component" value="Chromosome"/>
</dbReference>
<keyword evidence="17" id="KW-1185">Reference proteome</keyword>
<dbReference type="PANTHER" id="PTHR42944:SF1">
    <property type="entry name" value="ADENINE DNA GLYCOSYLASE"/>
    <property type="match status" value="1"/>
</dbReference>
<dbReference type="SUPFAM" id="SSF48150">
    <property type="entry name" value="DNA-glycosylase"/>
    <property type="match status" value="1"/>
</dbReference>
<dbReference type="AlphaFoldDB" id="A0A451G4D1"/>
<dbReference type="SMART" id="SM00478">
    <property type="entry name" value="ENDO3c"/>
    <property type="match status" value="1"/>
</dbReference>
<keyword evidence="12" id="KW-0234">DNA repair</keyword>
<comment type="similarity">
    <text evidence="3 14">Belongs to the Nth/MutY family.</text>
</comment>
<dbReference type="InterPro" id="IPR004035">
    <property type="entry name" value="Endouclease-III_FeS-bd_BS"/>
</dbReference>
<evidence type="ECO:0000256" key="5">
    <source>
        <dbReference type="ARBA" id="ARBA00022023"/>
    </source>
</evidence>
<dbReference type="InterPro" id="IPR003651">
    <property type="entry name" value="Endonuclease3_FeS-loop_motif"/>
</dbReference>
<proteinExistence type="inferred from homology"/>
<evidence type="ECO:0000256" key="1">
    <source>
        <dbReference type="ARBA" id="ARBA00000843"/>
    </source>
</evidence>
<dbReference type="InterPro" id="IPR023170">
    <property type="entry name" value="HhH_base_excis_C"/>
</dbReference>
<evidence type="ECO:0000256" key="11">
    <source>
        <dbReference type="ARBA" id="ARBA00023014"/>
    </source>
</evidence>
<keyword evidence="6" id="KW-0004">4Fe-4S</keyword>
<comment type="function">
    <text evidence="2">Adenine glycosylase active on G-A mispairs. MutY also corrects error-prone DNA synthesis past GO lesions which are due to the oxidatively damaged form of guanine: 7,8-dihydro-8-oxoguanine (8-oxo-dGTP).</text>
</comment>
<feature type="domain" description="HhH-GPD" evidence="15">
    <location>
        <begin position="39"/>
        <end position="190"/>
    </location>
</feature>
<evidence type="ECO:0000256" key="2">
    <source>
        <dbReference type="ARBA" id="ARBA00002933"/>
    </source>
</evidence>
<dbReference type="Pfam" id="PF00633">
    <property type="entry name" value="HHH"/>
    <property type="match status" value="1"/>
</dbReference>
<evidence type="ECO:0000256" key="14">
    <source>
        <dbReference type="RuleBase" id="RU365096"/>
    </source>
</evidence>
<dbReference type="GO" id="GO:0032357">
    <property type="term" value="F:oxidized purine DNA binding"/>
    <property type="evidence" value="ECO:0007669"/>
    <property type="project" value="TreeGrafter"/>
</dbReference>
<evidence type="ECO:0000313" key="17">
    <source>
        <dbReference type="Proteomes" id="UP000285478"/>
    </source>
</evidence>
<comment type="catalytic activity">
    <reaction evidence="1 14">
        <text>Hydrolyzes free adenine bases from 7,8-dihydro-8-oxoguanine:adenine mismatched double-stranded DNA, leaving an apurinic site.</text>
        <dbReference type="EC" id="3.2.2.31"/>
    </reaction>
</comment>
<evidence type="ECO:0000256" key="3">
    <source>
        <dbReference type="ARBA" id="ARBA00008343"/>
    </source>
</evidence>
<dbReference type="InterPro" id="IPR000445">
    <property type="entry name" value="HhH_motif"/>
</dbReference>
<gene>
    <name evidence="16" type="primary">mutY</name>
    <name evidence="16" type="ORF">EPV75_00865</name>
</gene>
<evidence type="ECO:0000256" key="8">
    <source>
        <dbReference type="ARBA" id="ARBA00022763"/>
    </source>
</evidence>
<dbReference type="Gene3D" id="3.90.79.10">
    <property type="entry name" value="Nucleoside Triphosphate Pyrophosphohydrolase"/>
    <property type="match status" value="1"/>
</dbReference>
<evidence type="ECO:0000256" key="10">
    <source>
        <dbReference type="ARBA" id="ARBA00023004"/>
    </source>
</evidence>
<protein>
    <recommendedName>
        <fullName evidence="5 14">Adenine DNA glycosylase</fullName>
        <ecNumber evidence="4 14">3.2.2.31</ecNumber>
    </recommendedName>
</protein>
<dbReference type="GO" id="GO:0035485">
    <property type="term" value="F:adenine/guanine mispair binding"/>
    <property type="evidence" value="ECO:0007669"/>
    <property type="project" value="TreeGrafter"/>
</dbReference>
<keyword evidence="9" id="KW-0378">Hydrolase</keyword>
<dbReference type="CDD" id="cd00056">
    <property type="entry name" value="ENDO3c"/>
    <property type="match status" value="1"/>
</dbReference>
<dbReference type="GO" id="GO:0034039">
    <property type="term" value="F:8-oxo-7,8-dihydroguanine DNA N-glycosylase activity"/>
    <property type="evidence" value="ECO:0007669"/>
    <property type="project" value="TreeGrafter"/>
</dbReference>
<dbReference type="PROSITE" id="PS00764">
    <property type="entry name" value="ENDONUCLEASE_III_1"/>
    <property type="match status" value="1"/>
</dbReference>
<dbReference type="InterPro" id="IPR004036">
    <property type="entry name" value="Endonuclease-III-like_CS2"/>
</dbReference>
<dbReference type="NCBIfam" id="TIGR01084">
    <property type="entry name" value="mutY"/>
    <property type="match status" value="1"/>
</dbReference>
<dbReference type="InterPro" id="IPR005760">
    <property type="entry name" value="A/G_AdeGlyc_MutY"/>
</dbReference>
<dbReference type="InterPro" id="IPR029119">
    <property type="entry name" value="MutY_C"/>
</dbReference>
<keyword evidence="13 14" id="KW-0326">Glycosidase</keyword>
<dbReference type="InterPro" id="IPR011257">
    <property type="entry name" value="DNA_glycosylase"/>
</dbReference>
<comment type="cofactor">
    <cofactor evidence="14">
        <name>[4Fe-4S] cluster</name>
        <dbReference type="ChEBI" id="CHEBI:49883"/>
    </cofactor>
    <text evidence="14">Binds 1 [4Fe-4S] cluster.</text>
</comment>
<dbReference type="EMBL" id="CP035033">
    <property type="protein sequence ID" value="QAB14325.1"/>
    <property type="molecule type" value="Genomic_DNA"/>
</dbReference>
<dbReference type="RefSeq" id="WP_128384160.1">
    <property type="nucleotide sequence ID" value="NZ_CP035033.1"/>
</dbReference>